<evidence type="ECO:0000259" key="4">
    <source>
        <dbReference type="SMART" id="SM00822"/>
    </source>
</evidence>
<dbReference type="PRINTS" id="PR00081">
    <property type="entry name" value="GDHRDH"/>
</dbReference>
<comment type="similarity">
    <text evidence="1">Belongs to the short-chain dehydrogenases/reductases (SDR) family.</text>
</comment>
<protein>
    <recommendedName>
        <fullName evidence="4">Ketoreductase domain-containing protein</fullName>
    </recommendedName>
</protein>
<dbReference type="GO" id="GO:0050664">
    <property type="term" value="F:oxidoreductase activity, acting on NAD(P)H, oxygen as acceptor"/>
    <property type="evidence" value="ECO:0007669"/>
    <property type="project" value="TreeGrafter"/>
</dbReference>
<keyword evidence="2" id="KW-0560">Oxidoreductase</keyword>
<evidence type="ECO:0000256" key="3">
    <source>
        <dbReference type="SAM" id="MobiDB-lite"/>
    </source>
</evidence>
<dbReference type="InterPro" id="IPR002347">
    <property type="entry name" value="SDR_fam"/>
</dbReference>
<feature type="domain" description="Ketoreductase" evidence="4">
    <location>
        <begin position="38"/>
        <end position="215"/>
    </location>
</feature>
<evidence type="ECO:0000313" key="5">
    <source>
        <dbReference type="EMBL" id="KAG5991328.1"/>
    </source>
</evidence>
<dbReference type="PANTHER" id="PTHR43008">
    <property type="entry name" value="BENZIL REDUCTASE"/>
    <property type="match status" value="1"/>
</dbReference>
<keyword evidence="6" id="KW-1185">Reference proteome</keyword>
<dbReference type="CDD" id="cd05233">
    <property type="entry name" value="SDR_c"/>
    <property type="match status" value="1"/>
</dbReference>
<dbReference type="AlphaFoldDB" id="A0A9P7SUZ3"/>
<reference evidence="5" key="1">
    <citation type="journal article" date="2020" name="bioRxiv">
        <title>Whole genome comparisons of ergot fungi reveals the divergence and evolution of species within the genus Claviceps are the result of varying mechanisms driving genome evolution and host range expansion.</title>
        <authorList>
            <person name="Wyka S.A."/>
            <person name="Mondo S.J."/>
            <person name="Liu M."/>
            <person name="Dettman J."/>
            <person name="Nalam V."/>
            <person name="Broders K.D."/>
        </authorList>
    </citation>
    <scope>NUCLEOTIDE SEQUENCE</scope>
    <source>
        <strain evidence="5">CCC 602</strain>
    </source>
</reference>
<evidence type="ECO:0000256" key="1">
    <source>
        <dbReference type="ARBA" id="ARBA00006484"/>
    </source>
</evidence>
<name>A0A9P7SUZ3_9HYPO</name>
<dbReference type="InterPro" id="IPR057326">
    <property type="entry name" value="KR_dom"/>
</dbReference>
<dbReference type="SMART" id="SM00822">
    <property type="entry name" value="PKS_KR"/>
    <property type="match status" value="1"/>
</dbReference>
<comment type="caution">
    <text evidence="5">The sequence shown here is derived from an EMBL/GenBank/DDBJ whole genome shotgun (WGS) entry which is preliminary data.</text>
</comment>
<dbReference type="GO" id="GO:0016616">
    <property type="term" value="F:oxidoreductase activity, acting on the CH-OH group of donors, NAD or NADP as acceptor"/>
    <property type="evidence" value="ECO:0007669"/>
    <property type="project" value="UniProtKB-ARBA"/>
</dbReference>
<dbReference type="PANTHER" id="PTHR43008:SF4">
    <property type="entry name" value="CHAIN DEHYDROGENASE, PUTATIVE (AFU_ORTHOLOGUE AFUA_4G08710)-RELATED"/>
    <property type="match status" value="1"/>
</dbReference>
<evidence type="ECO:0000256" key="2">
    <source>
        <dbReference type="ARBA" id="ARBA00023002"/>
    </source>
</evidence>
<dbReference type="Proteomes" id="UP000748025">
    <property type="component" value="Unassembled WGS sequence"/>
</dbReference>
<dbReference type="Gene3D" id="3.40.50.720">
    <property type="entry name" value="NAD(P)-binding Rossmann-like Domain"/>
    <property type="match status" value="1"/>
</dbReference>
<accession>A0A9P7SUZ3</accession>
<evidence type="ECO:0000313" key="6">
    <source>
        <dbReference type="Proteomes" id="UP000748025"/>
    </source>
</evidence>
<dbReference type="EMBL" id="SRPW01002654">
    <property type="protein sequence ID" value="KAG5991328.1"/>
    <property type="molecule type" value="Genomic_DNA"/>
</dbReference>
<feature type="region of interest" description="Disordered" evidence="3">
    <location>
        <begin position="210"/>
        <end position="231"/>
    </location>
</feature>
<dbReference type="SUPFAM" id="SSF51735">
    <property type="entry name" value="NAD(P)-binding Rossmann-fold domains"/>
    <property type="match status" value="1"/>
</dbReference>
<dbReference type="Pfam" id="PF00106">
    <property type="entry name" value="adh_short"/>
    <property type="match status" value="1"/>
</dbReference>
<gene>
    <name evidence="5" type="ORF">E4U43_004048</name>
</gene>
<organism evidence="5 6">
    <name type="scientific">Claviceps pusilla</name>
    <dbReference type="NCBI Taxonomy" id="123648"/>
    <lineage>
        <taxon>Eukaryota</taxon>
        <taxon>Fungi</taxon>
        <taxon>Dikarya</taxon>
        <taxon>Ascomycota</taxon>
        <taxon>Pezizomycotina</taxon>
        <taxon>Sordariomycetes</taxon>
        <taxon>Hypocreomycetidae</taxon>
        <taxon>Hypocreales</taxon>
        <taxon>Clavicipitaceae</taxon>
        <taxon>Claviceps</taxon>
    </lineage>
</organism>
<sequence>MATSPNPFLESLPRPTKTYHSTTYDRISTHHGFDGTGKTVLITGGSMGIGLSIAKAFARAGAARIALLSRSLPAQQTAKAELEAAHPGTAILLYQDSVSDYVRFESILEELEAVDVLVLCAAVYHARVPATTLRLMDVRHAFDLNAISAFILGRAYLKARMPAVASKTLIHLASAAAQMRAPWRSAYGASKAAAVHAMRHLALEHAAGAEQPPAMNTGPDPGPDPDTEHEAETGLCPARVFSFHPGVIYTPGSADVFEQDAMHWEDPRLPADFALWLAGPESDFLSGRYVWANWDVDELIALKDAMARDERLLTLGLVV</sequence>
<dbReference type="InterPro" id="IPR036291">
    <property type="entry name" value="NAD(P)-bd_dom_sf"/>
</dbReference>
<proteinExistence type="inferred from homology"/>
<dbReference type="OrthoDB" id="1933717at2759"/>